<dbReference type="PANTHER" id="PTHR43553:SF24">
    <property type="entry name" value="ENERGY-COUPLING FACTOR TRANSPORTER ATP-BINDING PROTEIN ECFA1"/>
    <property type="match status" value="1"/>
</dbReference>
<gene>
    <name evidence="10" type="ORF">SAMN05444126_11527</name>
</gene>
<keyword evidence="11" id="KW-1185">Reference proteome</keyword>
<evidence type="ECO:0000256" key="6">
    <source>
        <dbReference type="ARBA" id="ARBA00022840"/>
    </source>
</evidence>
<dbReference type="InterPro" id="IPR017871">
    <property type="entry name" value="ABC_transporter-like_CS"/>
</dbReference>
<evidence type="ECO:0000256" key="3">
    <source>
        <dbReference type="ARBA" id="ARBA00022448"/>
    </source>
</evidence>
<feature type="domain" description="ABC transporter" evidence="9">
    <location>
        <begin position="5"/>
        <end position="240"/>
    </location>
</feature>
<reference evidence="11" key="1">
    <citation type="submission" date="2016-10" db="EMBL/GenBank/DDBJ databases">
        <authorList>
            <person name="de Groot N.N."/>
        </authorList>
    </citation>
    <scope>NUCLEOTIDE SEQUENCE [LARGE SCALE GENOMIC DNA]</scope>
    <source>
        <strain evidence="11">10nlg</strain>
    </source>
</reference>
<dbReference type="STRING" id="1464123.SAMN05444126_11527"/>
<keyword evidence="3" id="KW-0813">Transport</keyword>
<comment type="subcellular location">
    <subcellularLocation>
        <location evidence="1">Cell membrane</location>
        <topology evidence="1">Peripheral membrane protein</topology>
    </subcellularLocation>
</comment>
<dbReference type="InterPro" id="IPR003439">
    <property type="entry name" value="ABC_transporter-like_ATP-bd"/>
</dbReference>
<dbReference type="GO" id="GO:0016887">
    <property type="term" value="F:ATP hydrolysis activity"/>
    <property type="evidence" value="ECO:0007669"/>
    <property type="project" value="InterPro"/>
</dbReference>
<evidence type="ECO:0000259" key="9">
    <source>
        <dbReference type="PROSITE" id="PS50893"/>
    </source>
</evidence>
<protein>
    <submittedName>
        <fullName evidence="10">Energy-coupling factor transport system ATP-binding protein</fullName>
    </submittedName>
</protein>
<evidence type="ECO:0000256" key="5">
    <source>
        <dbReference type="ARBA" id="ARBA00022741"/>
    </source>
</evidence>
<dbReference type="PROSITE" id="PS00211">
    <property type="entry name" value="ABC_TRANSPORTER_1"/>
    <property type="match status" value="1"/>
</dbReference>
<name>A0A1H9UMV2_9BACI</name>
<dbReference type="InterPro" id="IPR015856">
    <property type="entry name" value="ABC_transpr_CbiO/EcfA_su"/>
</dbReference>
<dbReference type="NCBIfam" id="NF010167">
    <property type="entry name" value="PRK13648.1"/>
    <property type="match status" value="1"/>
</dbReference>
<comment type="caution">
    <text evidence="10">The sequence shown here is derived from an EMBL/GenBank/DDBJ whole genome shotgun (WGS) entry which is preliminary data.</text>
</comment>
<keyword evidence="8" id="KW-0472">Membrane</keyword>
<dbReference type="Gene3D" id="3.40.50.300">
    <property type="entry name" value="P-loop containing nucleotide triphosphate hydrolases"/>
    <property type="match status" value="1"/>
</dbReference>
<evidence type="ECO:0000256" key="2">
    <source>
        <dbReference type="ARBA" id="ARBA00005417"/>
    </source>
</evidence>
<keyword evidence="7" id="KW-1278">Translocase</keyword>
<dbReference type="OrthoDB" id="9784332at2"/>
<dbReference type="InterPro" id="IPR027417">
    <property type="entry name" value="P-loop_NTPase"/>
</dbReference>
<dbReference type="AlphaFoldDB" id="A0A1H9UMV2"/>
<dbReference type="PROSITE" id="PS50893">
    <property type="entry name" value="ABC_TRANSPORTER_2"/>
    <property type="match status" value="1"/>
</dbReference>
<organism evidence="10 11">
    <name type="scientific">Salisediminibacterium halotolerans</name>
    <dbReference type="NCBI Taxonomy" id="517425"/>
    <lineage>
        <taxon>Bacteria</taxon>
        <taxon>Bacillati</taxon>
        <taxon>Bacillota</taxon>
        <taxon>Bacilli</taxon>
        <taxon>Bacillales</taxon>
        <taxon>Bacillaceae</taxon>
        <taxon>Salisediminibacterium</taxon>
    </lineage>
</organism>
<keyword evidence="5" id="KW-0547">Nucleotide-binding</keyword>
<dbReference type="CDD" id="cd03225">
    <property type="entry name" value="ABC_cobalt_CbiO_domain1"/>
    <property type="match status" value="1"/>
</dbReference>
<keyword evidence="6 10" id="KW-0067">ATP-binding</keyword>
<dbReference type="PANTHER" id="PTHR43553">
    <property type="entry name" value="HEAVY METAL TRANSPORTER"/>
    <property type="match status" value="1"/>
</dbReference>
<dbReference type="NCBIfam" id="TIGR04520">
    <property type="entry name" value="ECF_ATPase_1"/>
    <property type="match status" value="1"/>
</dbReference>
<comment type="similarity">
    <text evidence="2">Belongs to the ABC transporter superfamily.</text>
</comment>
<evidence type="ECO:0000256" key="1">
    <source>
        <dbReference type="ARBA" id="ARBA00004202"/>
    </source>
</evidence>
<evidence type="ECO:0000313" key="10">
    <source>
        <dbReference type="EMBL" id="SES10776.1"/>
    </source>
</evidence>
<dbReference type="InterPro" id="IPR050095">
    <property type="entry name" value="ECF_ABC_transporter_ATP-bd"/>
</dbReference>
<dbReference type="GO" id="GO:0005524">
    <property type="term" value="F:ATP binding"/>
    <property type="evidence" value="ECO:0007669"/>
    <property type="project" value="UniProtKB-KW"/>
</dbReference>
<dbReference type="InterPro" id="IPR030947">
    <property type="entry name" value="EcfA_1"/>
</dbReference>
<dbReference type="SUPFAM" id="SSF52540">
    <property type="entry name" value="P-loop containing nucleoside triphosphate hydrolases"/>
    <property type="match status" value="1"/>
</dbReference>
<keyword evidence="4" id="KW-1003">Cell membrane</keyword>
<dbReference type="GO" id="GO:0015087">
    <property type="term" value="F:cobalt ion transmembrane transporter activity"/>
    <property type="evidence" value="ECO:0007669"/>
    <property type="project" value="UniProtKB-ARBA"/>
</dbReference>
<proteinExistence type="inferred from homology"/>
<dbReference type="GO" id="GO:0043190">
    <property type="term" value="C:ATP-binding cassette (ABC) transporter complex"/>
    <property type="evidence" value="ECO:0007669"/>
    <property type="project" value="TreeGrafter"/>
</dbReference>
<dbReference type="SMART" id="SM00382">
    <property type="entry name" value="AAA"/>
    <property type="match status" value="1"/>
</dbReference>
<evidence type="ECO:0000313" key="11">
    <source>
        <dbReference type="Proteomes" id="UP000199318"/>
    </source>
</evidence>
<accession>A0A1H9UMV2</accession>
<evidence type="ECO:0000256" key="8">
    <source>
        <dbReference type="ARBA" id="ARBA00023136"/>
    </source>
</evidence>
<dbReference type="FunFam" id="3.40.50.300:FF:000224">
    <property type="entry name" value="Energy-coupling factor transporter ATP-binding protein EcfA"/>
    <property type="match status" value="1"/>
</dbReference>
<evidence type="ECO:0000256" key="4">
    <source>
        <dbReference type="ARBA" id="ARBA00022475"/>
    </source>
</evidence>
<dbReference type="Proteomes" id="UP000199318">
    <property type="component" value="Unassembled WGS sequence"/>
</dbReference>
<dbReference type="EMBL" id="FOGV01000015">
    <property type="protein sequence ID" value="SES10776.1"/>
    <property type="molecule type" value="Genomic_DNA"/>
</dbReference>
<evidence type="ECO:0000256" key="7">
    <source>
        <dbReference type="ARBA" id="ARBA00022967"/>
    </source>
</evidence>
<dbReference type="Pfam" id="PF00005">
    <property type="entry name" value="ABC_tran"/>
    <property type="match status" value="1"/>
</dbReference>
<dbReference type="GO" id="GO:0042626">
    <property type="term" value="F:ATPase-coupled transmembrane transporter activity"/>
    <property type="evidence" value="ECO:0007669"/>
    <property type="project" value="TreeGrafter"/>
</dbReference>
<dbReference type="InterPro" id="IPR003593">
    <property type="entry name" value="AAA+_ATPase"/>
</dbReference>
<sequence length="279" mass="30581">MAAVIEVKEVSFRYGENDADVLKNVNVTIEQGEWVSILGPNGSGKSTLAKFFNALLVPGKGEVVSCGLSTGRESNWTAVRRQVGMVFQNPDNQIVAPTVQDDVAFGLENAGIPFKEMEKRVAENIDQLGLNGLENEEPHRLSGGQKQRVAIAGAMALHPRVLVFDEAMSMLDPNGKQEVLQMMHTLRREHDMTIISITHDVEEALSADRLLVLYEGKVLASGSPSAVLEDAALLEEAKLMPPFARRLQQKLAGRGIFLPAAVLRDEELVQQLCRLKQTT</sequence>
<dbReference type="RefSeq" id="WP_093073141.1">
    <property type="nucleotide sequence ID" value="NZ_FOGV01000015.1"/>
</dbReference>